<accession>Q97AY1</accession>
<keyword evidence="3" id="KW-1185">Reference proteome</keyword>
<evidence type="ECO:0000313" key="3">
    <source>
        <dbReference type="Proteomes" id="UP000001017"/>
    </source>
</evidence>
<evidence type="ECO:0000256" key="1">
    <source>
        <dbReference type="SAM" id="MobiDB-lite"/>
    </source>
</evidence>
<feature type="region of interest" description="Disordered" evidence="1">
    <location>
        <begin position="159"/>
        <end position="196"/>
    </location>
</feature>
<name>Q97AY1_THEVO</name>
<sequence length="196" mass="22781">MRSDKVDKTKKYPPAYYRYREKHVTLSILLSNDFKEFLDHYKKSGMTYPEIVKDALEKGKRMSEILQAEANDKLALEMDAFVKASDLAYKERLEKELATMEETIRARVKESVLSAIAISTERIQKAILNSFAFDEHGKQLIRRIFERYRFTWNSVEAKPQQHGAISGAHTAPPQDEDEDDIEDVDDDDQYTPGWLQ</sequence>
<dbReference type="RefSeq" id="WP_010916937.1">
    <property type="nucleotide sequence ID" value="NC_002689.2"/>
</dbReference>
<dbReference type="Proteomes" id="UP000001017">
    <property type="component" value="Chromosome"/>
</dbReference>
<reference evidence="2 3" key="2">
    <citation type="journal article" date="2000" name="Proc. Natl. Acad. Sci. U.S.A.">
        <title>Archaeal adaptation to higher temperatures revealed by genomic sequence of Thermoplasma volcanium.</title>
        <authorList>
            <person name="Kawashima T."/>
            <person name="Amano N."/>
            <person name="Koike H."/>
            <person name="Makino S."/>
            <person name="Higuchi S."/>
            <person name="Kawashima-Ohya Y."/>
            <person name="Watanabe K."/>
            <person name="Yamazaki M."/>
            <person name="Kanehori K."/>
            <person name="Kawamoto T."/>
            <person name="Nunoshiba T."/>
            <person name="Yamamoto Y."/>
            <person name="Aramaki H."/>
            <person name="Makino K."/>
            <person name="Suzuki M."/>
        </authorList>
    </citation>
    <scope>NUCLEOTIDE SEQUENCE [LARGE SCALE GENOMIC DNA]</scope>
    <source>
        <strain evidence="3">ATCC 51530 / DSM 4299 / JCM 9571 / NBRC 15438 / GSS1</strain>
    </source>
</reference>
<evidence type="ECO:0000313" key="2">
    <source>
        <dbReference type="EMBL" id="BAB59820.1"/>
    </source>
</evidence>
<gene>
    <name evidence="2" type="ORF">TVG0678392</name>
</gene>
<organism evidence="2 3">
    <name type="scientific">Thermoplasma volcanium (strain ATCC 51530 / DSM 4299 / JCM 9571 / NBRC 15438 / GSS1)</name>
    <dbReference type="NCBI Taxonomy" id="273116"/>
    <lineage>
        <taxon>Archaea</taxon>
        <taxon>Methanobacteriati</taxon>
        <taxon>Thermoplasmatota</taxon>
        <taxon>Thermoplasmata</taxon>
        <taxon>Thermoplasmatales</taxon>
        <taxon>Thermoplasmataceae</taxon>
        <taxon>Thermoplasma</taxon>
    </lineage>
</organism>
<feature type="compositionally biased region" description="Acidic residues" evidence="1">
    <location>
        <begin position="174"/>
        <end position="189"/>
    </location>
</feature>
<dbReference type="HOGENOM" id="CLU_1387642_0_0_2"/>
<dbReference type="GeneID" id="1441785"/>
<dbReference type="AlphaFoldDB" id="Q97AY1"/>
<reference evidence="2 3" key="1">
    <citation type="journal article" date="1999" name="Proc. Jpn. Acad.">
        <title>Determination of the complete genomic DNA sequence of Thermoplasma volvanium GSS1.</title>
        <authorList>
            <person name="Kawashima T."/>
            <person name="Yamamoto Y."/>
            <person name="Aramaki H."/>
            <person name="Nunoshiba T."/>
            <person name="Kawamoto T."/>
            <person name="Watanabe K."/>
            <person name="Yamazaki M."/>
            <person name="Kanehori K."/>
            <person name="Amano N."/>
            <person name="Ohya Y."/>
            <person name="Makino K."/>
            <person name="Suzuki M."/>
        </authorList>
    </citation>
    <scope>NUCLEOTIDE SEQUENCE [LARGE SCALE GENOMIC DNA]</scope>
    <source>
        <strain evidence="3">ATCC 51530 / DSM 4299 / JCM 9571 / NBRC 15438 / GSS1</strain>
    </source>
</reference>
<protein>
    <submittedName>
        <fullName evidence="2">TVG0678392 protein</fullName>
    </submittedName>
</protein>
<dbReference type="EMBL" id="BA000011">
    <property type="protein sequence ID" value="BAB59820.1"/>
    <property type="molecule type" value="Genomic_DNA"/>
</dbReference>
<dbReference type="KEGG" id="tvo:TVG0678392"/>
<proteinExistence type="predicted"/>
<dbReference type="PaxDb" id="273116-14324894"/>